<evidence type="ECO:0008006" key="3">
    <source>
        <dbReference type="Google" id="ProtNLM"/>
    </source>
</evidence>
<dbReference type="Gene3D" id="3.40.50.720">
    <property type="entry name" value="NAD(P)-binding Rossmann-like Domain"/>
    <property type="match status" value="1"/>
</dbReference>
<dbReference type="InterPro" id="IPR036291">
    <property type="entry name" value="NAD(P)-bd_dom_sf"/>
</dbReference>
<accession>A0A520MWQ6</accession>
<gene>
    <name evidence="1" type="ORF">EVA92_04755</name>
</gene>
<evidence type="ECO:0000313" key="2">
    <source>
        <dbReference type="Proteomes" id="UP000315825"/>
    </source>
</evidence>
<dbReference type="EMBL" id="SHBE01000013">
    <property type="protein sequence ID" value="RZO25619.1"/>
    <property type="molecule type" value="Genomic_DNA"/>
</dbReference>
<dbReference type="AlphaFoldDB" id="A0A520MWQ6"/>
<sequence length="243" mass="27357">MKILVIGYGQIAEEFARLNPQFQILGIRRQNTSKLSNVEIINGDYSSGISITAQKFDPDWIIYFPKIKNSGLSEYENGYLKQLNNLYDLFPSAKKIFISSTRVFSGYANLEVDESSPAKAADAQGKVIVKYEQIIQNHEDSFLLRLSGLITQSSNFVKLVVNKKLFSSNKYINAIHLDDVVSIISGIVNGHISAKLINCVMPYSKKYSDLFVDFSGEPVNAEIKSIKYNKTSNFKFKSVEKLL</sequence>
<name>A0A520MWQ6_9GAMM</name>
<reference evidence="1 2" key="1">
    <citation type="submission" date="2019-02" db="EMBL/GenBank/DDBJ databases">
        <title>Prokaryotic population dynamics and viral predation in marine succession experiment using metagenomics: the confinement effect.</title>
        <authorList>
            <person name="Haro-Moreno J.M."/>
            <person name="Rodriguez-Valera F."/>
            <person name="Lopez-Perez M."/>
        </authorList>
    </citation>
    <scope>NUCLEOTIDE SEQUENCE [LARGE SCALE GENOMIC DNA]</scope>
    <source>
        <strain evidence="1">MED-G159</strain>
    </source>
</reference>
<dbReference type="SUPFAM" id="SSF51735">
    <property type="entry name" value="NAD(P)-binding Rossmann-fold domains"/>
    <property type="match status" value="1"/>
</dbReference>
<dbReference type="Proteomes" id="UP000315825">
    <property type="component" value="Unassembled WGS sequence"/>
</dbReference>
<comment type="caution">
    <text evidence="1">The sequence shown here is derived from an EMBL/GenBank/DDBJ whole genome shotgun (WGS) entry which is preliminary data.</text>
</comment>
<evidence type="ECO:0000313" key="1">
    <source>
        <dbReference type="EMBL" id="RZO25619.1"/>
    </source>
</evidence>
<organism evidence="1 2">
    <name type="scientific">SAR86 cluster bacterium</name>
    <dbReference type="NCBI Taxonomy" id="2030880"/>
    <lineage>
        <taxon>Bacteria</taxon>
        <taxon>Pseudomonadati</taxon>
        <taxon>Pseudomonadota</taxon>
        <taxon>Gammaproteobacteria</taxon>
        <taxon>SAR86 cluster</taxon>
    </lineage>
</organism>
<protein>
    <recommendedName>
        <fullName evidence="3">NAD(P)-dependent oxidoreductase</fullName>
    </recommendedName>
</protein>
<proteinExistence type="predicted"/>